<feature type="compositionally biased region" description="Acidic residues" evidence="1">
    <location>
        <begin position="38"/>
        <end position="51"/>
    </location>
</feature>
<organism evidence="2">
    <name type="scientific">Timema bartmani</name>
    <dbReference type="NCBI Taxonomy" id="61472"/>
    <lineage>
        <taxon>Eukaryota</taxon>
        <taxon>Metazoa</taxon>
        <taxon>Ecdysozoa</taxon>
        <taxon>Arthropoda</taxon>
        <taxon>Hexapoda</taxon>
        <taxon>Insecta</taxon>
        <taxon>Pterygota</taxon>
        <taxon>Neoptera</taxon>
        <taxon>Polyneoptera</taxon>
        <taxon>Phasmatodea</taxon>
        <taxon>Timematodea</taxon>
        <taxon>Timematoidea</taxon>
        <taxon>Timematidae</taxon>
        <taxon>Timema</taxon>
    </lineage>
</organism>
<sequence>MSSPVDFDEFDLEIQAFGEYLDDISRKINARNHTETLSDPEDEGSSEEEFETPVVNIPPISAQLDDCAINGDDINKPVEVAVDVIPKDSDRAFVVLTDSSQLTSDGFEKLPDQIMYPYAEPYDLQKHYRESPAFKINGRAVDWPLPPSPLSGPDHFPCPEFPASIVGRRRTGPELNLVESERERSIAASSSICGSCYAMNSLTYTPTSLYLLPSTMFHDERRPQATCSDIETANSPTGEHGKNGWMLKMLMPGVVKMLGATHNPEIRLPNL</sequence>
<evidence type="ECO:0000256" key="1">
    <source>
        <dbReference type="SAM" id="MobiDB-lite"/>
    </source>
</evidence>
<name>A0A7R9ENE1_9NEOP</name>
<feature type="region of interest" description="Disordered" evidence="1">
    <location>
        <begin position="32"/>
        <end position="52"/>
    </location>
</feature>
<proteinExistence type="predicted"/>
<gene>
    <name evidence="2" type="ORF">TBIB3V08_LOCUS634</name>
</gene>
<dbReference type="AlphaFoldDB" id="A0A7R9ENE1"/>
<accession>A0A7R9ENE1</accession>
<reference evidence="2" key="1">
    <citation type="submission" date="2020-11" db="EMBL/GenBank/DDBJ databases">
        <authorList>
            <person name="Tran Van P."/>
        </authorList>
    </citation>
    <scope>NUCLEOTIDE SEQUENCE</scope>
</reference>
<dbReference type="EMBL" id="OD564363">
    <property type="protein sequence ID" value="CAD7438037.1"/>
    <property type="molecule type" value="Genomic_DNA"/>
</dbReference>
<evidence type="ECO:0000313" key="2">
    <source>
        <dbReference type="EMBL" id="CAD7438037.1"/>
    </source>
</evidence>
<protein>
    <submittedName>
        <fullName evidence="2">Uncharacterized protein</fullName>
    </submittedName>
</protein>